<feature type="region of interest" description="Disordered" evidence="1">
    <location>
        <begin position="315"/>
        <end position="346"/>
    </location>
</feature>
<feature type="transmembrane region" description="Helical" evidence="2">
    <location>
        <begin position="191"/>
        <end position="213"/>
    </location>
</feature>
<dbReference type="GeneID" id="19236889"/>
<evidence type="ECO:0000313" key="5">
    <source>
        <dbReference type="Proteomes" id="UP000019373"/>
    </source>
</evidence>
<proteinExistence type="predicted"/>
<evidence type="ECO:0000313" key="4">
    <source>
        <dbReference type="EMBL" id="ERF69505.1"/>
    </source>
</evidence>
<dbReference type="AlphaFoldDB" id="U1HH58"/>
<dbReference type="Proteomes" id="UP000019373">
    <property type="component" value="Unassembled WGS sequence"/>
</dbReference>
<gene>
    <name evidence="4" type="ORF">EPUS_01834</name>
</gene>
<keyword evidence="2" id="KW-1133">Transmembrane helix</keyword>
<dbReference type="OrthoDB" id="2016548at2759"/>
<keyword evidence="5" id="KW-1185">Reference proteome</keyword>
<organism evidence="4 5">
    <name type="scientific">Endocarpon pusillum (strain Z07020 / HMAS-L-300199)</name>
    <name type="common">Lichen-forming fungus</name>
    <dbReference type="NCBI Taxonomy" id="1263415"/>
    <lineage>
        <taxon>Eukaryota</taxon>
        <taxon>Fungi</taxon>
        <taxon>Dikarya</taxon>
        <taxon>Ascomycota</taxon>
        <taxon>Pezizomycotina</taxon>
        <taxon>Eurotiomycetes</taxon>
        <taxon>Chaetothyriomycetidae</taxon>
        <taxon>Verrucariales</taxon>
        <taxon>Verrucariaceae</taxon>
        <taxon>Endocarpon</taxon>
    </lineage>
</organism>
<feature type="transmembrane region" description="Helical" evidence="2">
    <location>
        <begin position="121"/>
        <end position="139"/>
    </location>
</feature>
<dbReference type="PANTHER" id="PTHR33741">
    <property type="entry name" value="TRANSMEMBRANE PROTEIN DDB_G0269096-RELATED"/>
    <property type="match status" value="1"/>
</dbReference>
<dbReference type="OMA" id="SIQWHHP"/>
<dbReference type="Pfam" id="PF04982">
    <property type="entry name" value="TM_HPP"/>
    <property type="match status" value="1"/>
</dbReference>
<dbReference type="InterPro" id="IPR058581">
    <property type="entry name" value="TM_HPP"/>
</dbReference>
<evidence type="ECO:0000259" key="3">
    <source>
        <dbReference type="Pfam" id="PF04982"/>
    </source>
</evidence>
<feature type="domain" description="HPP transmembrane region" evidence="3">
    <location>
        <begin position="48"/>
        <end position="221"/>
    </location>
</feature>
<feature type="transmembrane region" description="Helical" evidence="2">
    <location>
        <begin position="50"/>
        <end position="70"/>
    </location>
</feature>
<dbReference type="eggNOG" id="ENOG502S3SU">
    <property type="taxonomic scope" value="Eukaryota"/>
</dbReference>
<sequence length="346" mass="38165">MPLPAFQSLNFDIDKYINPFIPASRLCRLPKPVSRFLGYRDEPRQRIGNIVNWLWSFVGAFCGTALIAGVCKSSAIIQSHAPPVIIGSFVRFPSAMLRQGAAAILEYHTIESPLAQPRNLVLGHLLAALVGIGITKLFALLPEARFEDLRWLAGALAVGTSSVVMGATQTVHPPAGATALLAATSPEITALGWYLLALVLLGSTLMLVSACIINNIHRRFPIYWWTPVDLSDNHNGKATSGIETVAQAEKEEQFSDAGSRRVSRVNTREGMHFEREHEITITAKHITIPDWLEVNDWERNVLEILRERLKIELDPKSEWTEPTGRHSEATAVSSDEEKAEPPVGIL</sequence>
<accession>U1HH58</accession>
<feature type="transmembrane region" description="Helical" evidence="2">
    <location>
        <begin position="151"/>
        <end position="171"/>
    </location>
</feature>
<keyword evidence="2" id="KW-0472">Membrane</keyword>
<dbReference type="EMBL" id="KE721402">
    <property type="protein sequence ID" value="ERF69505.1"/>
    <property type="molecule type" value="Genomic_DNA"/>
</dbReference>
<dbReference type="HOGENOM" id="CLU_040397_0_1_1"/>
<dbReference type="RefSeq" id="XP_007804762.1">
    <property type="nucleotide sequence ID" value="XM_007806571.1"/>
</dbReference>
<evidence type="ECO:0000256" key="2">
    <source>
        <dbReference type="SAM" id="Phobius"/>
    </source>
</evidence>
<keyword evidence="2" id="KW-0812">Transmembrane</keyword>
<dbReference type="PANTHER" id="PTHR33741:SF5">
    <property type="entry name" value="TRANSMEMBRANE PROTEIN DDB_G0269096-RELATED"/>
    <property type="match status" value="1"/>
</dbReference>
<dbReference type="InterPro" id="IPR007065">
    <property type="entry name" value="HPP"/>
</dbReference>
<protein>
    <recommendedName>
        <fullName evidence="3">HPP transmembrane region domain-containing protein</fullName>
    </recommendedName>
</protein>
<evidence type="ECO:0000256" key="1">
    <source>
        <dbReference type="SAM" id="MobiDB-lite"/>
    </source>
</evidence>
<reference evidence="5" key="1">
    <citation type="journal article" date="2014" name="BMC Genomics">
        <title>Genome characteristics reveal the impact of lichenization on lichen-forming fungus Endocarpon pusillum Hedwig (Verrucariales, Ascomycota).</title>
        <authorList>
            <person name="Wang Y.-Y."/>
            <person name="Liu B."/>
            <person name="Zhang X.-Y."/>
            <person name="Zhou Q.-M."/>
            <person name="Zhang T."/>
            <person name="Li H."/>
            <person name="Yu Y.-F."/>
            <person name="Zhang X.-L."/>
            <person name="Hao X.-Y."/>
            <person name="Wang M."/>
            <person name="Wang L."/>
            <person name="Wei J.-C."/>
        </authorList>
    </citation>
    <scope>NUCLEOTIDE SEQUENCE [LARGE SCALE GENOMIC DNA]</scope>
    <source>
        <strain evidence="5">Z07020 / HMAS-L-300199</strain>
    </source>
</reference>
<name>U1HH58_ENDPU</name>
<feature type="compositionally biased region" description="Basic and acidic residues" evidence="1">
    <location>
        <begin position="315"/>
        <end position="328"/>
    </location>
</feature>